<dbReference type="Pfam" id="PF00201">
    <property type="entry name" value="UDPGT"/>
    <property type="match status" value="1"/>
</dbReference>
<evidence type="ECO:0000256" key="2">
    <source>
        <dbReference type="ARBA" id="ARBA00022679"/>
    </source>
</evidence>
<evidence type="ECO:0000256" key="3">
    <source>
        <dbReference type="RuleBase" id="RU003718"/>
    </source>
</evidence>
<dbReference type="EC" id="2.4.1.-" evidence="4"/>
<accession>A0A8K0E088</accession>
<dbReference type="OrthoDB" id="5835829at2759"/>
<keyword evidence="3" id="KW-0328">Glycosyltransferase</keyword>
<evidence type="ECO:0000313" key="6">
    <source>
        <dbReference type="EMBL" id="KAF3437956.1"/>
    </source>
</evidence>
<dbReference type="SUPFAM" id="SSF53756">
    <property type="entry name" value="UDP-Glycosyltransferase/glycogen phosphorylase"/>
    <property type="match status" value="1"/>
</dbReference>
<keyword evidence="2 3" id="KW-0808">Transferase</keyword>
<comment type="similarity">
    <text evidence="1 3">Belongs to the UDP-glycosyltransferase family.</text>
</comment>
<dbReference type="InterPro" id="IPR002213">
    <property type="entry name" value="UDP_glucos_trans"/>
</dbReference>
<dbReference type="GO" id="GO:0008194">
    <property type="term" value="F:UDP-glycosyltransferase activity"/>
    <property type="evidence" value="ECO:0007669"/>
    <property type="project" value="InterPro"/>
</dbReference>
<dbReference type="InterPro" id="IPR035595">
    <property type="entry name" value="UDP_glycos_trans_CS"/>
</dbReference>
<dbReference type="EMBL" id="VOIH02000009">
    <property type="protein sequence ID" value="KAF3437956.1"/>
    <property type="molecule type" value="Genomic_DNA"/>
</dbReference>
<evidence type="ECO:0000259" key="5">
    <source>
        <dbReference type="Pfam" id="PF26168"/>
    </source>
</evidence>
<dbReference type="CDD" id="cd03784">
    <property type="entry name" value="GT1_Gtf-like"/>
    <property type="match status" value="1"/>
</dbReference>
<dbReference type="InterPro" id="IPR058980">
    <property type="entry name" value="Glyco_transf_N"/>
</dbReference>
<evidence type="ECO:0000256" key="4">
    <source>
        <dbReference type="RuleBase" id="RU362057"/>
    </source>
</evidence>
<dbReference type="PROSITE" id="PS00375">
    <property type="entry name" value="UDPGT"/>
    <property type="match status" value="1"/>
</dbReference>
<dbReference type="Proteomes" id="UP000796880">
    <property type="component" value="Unassembled WGS sequence"/>
</dbReference>
<dbReference type="FunFam" id="3.40.50.2000:FF:000060">
    <property type="entry name" value="Glycosyltransferase"/>
    <property type="match status" value="1"/>
</dbReference>
<comment type="caution">
    <text evidence="6">The sequence shown here is derived from an EMBL/GenBank/DDBJ whole genome shotgun (WGS) entry which is preliminary data.</text>
</comment>
<proteinExistence type="inferred from homology"/>
<dbReference type="AlphaFoldDB" id="A0A8K0E088"/>
<evidence type="ECO:0000256" key="1">
    <source>
        <dbReference type="ARBA" id="ARBA00009995"/>
    </source>
</evidence>
<name>A0A8K0E088_9ROSA</name>
<dbReference type="Gene3D" id="3.40.50.2000">
    <property type="entry name" value="Glycogen Phosphorylase B"/>
    <property type="match status" value="2"/>
</dbReference>
<protein>
    <recommendedName>
        <fullName evidence="4">Glycosyltransferase</fullName>
        <ecNumber evidence="4">2.4.1.-</ecNumber>
    </recommendedName>
</protein>
<sequence>MGDAKRRSIRVLMLPWLAHGHVSPFLELAKKLSHRNFHIYFCSTPVLINSIKPKLSHQNSYSNSIEPVELHLPFIPELPPHYHTTKGLPPHLSPTLTKAFNMTGTRDNFSNIVETVKPDLIIYDINSSWLPELASSMNIPNIAFFICGVAAFAFAVHLSKTNGDEEFPFPEICSDALKKIGQASPDGAQACRLFYERSSKIVLVKYFRELDGKYIDFLSSFGQKVVPVGPLVPEPVRVSDSEGSDHIIKWLNKKEISSTVYVSFGTECYPCKEDMEEIAYGLEVSSVNFIWVVRSPEGEKMKLAEAVLDDGYLGRIKERGMIVENWAPQTKILEHSSIGGFVSHCGWGSVMESITSGVPIIAVPMQFDQPVNARFVEASRVGMEVKRDNNGRLCRENLSKVIREVVLDKNGDDIRRKSKEMSHIISRKADEDIDLVVQELLQVIGM</sequence>
<dbReference type="GO" id="GO:1901137">
    <property type="term" value="P:carbohydrate derivative biosynthetic process"/>
    <property type="evidence" value="ECO:0007669"/>
    <property type="project" value="UniProtKB-ARBA"/>
</dbReference>
<dbReference type="PANTHER" id="PTHR48044:SF29">
    <property type="entry name" value="GLYCOSYLTRANSFERASE"/>
    <property type="match status" value="1"/>
</dbReference>
<gene>
    <name evidence="6" type="ORF">FNV43_RR20712</name>
</gene>
<feature type="domain" description="Glycosyltransferase N-terminal" evidence="5">
    <location>
        <begin position="8"/>
        <end position="233"/>
    </location>
</feature>
<dbReference type="Pfam" id="PF26168">
    <property type="entry name" value="Glyco_transf_N"/>
    <property type="match status" value="1"/>
</dbReference>
<dbReference type="PANTHER" id="PTHR48044">
    <property type="entry name" value="GLYCOSYLTRANSFERASE"/>
    <property type="match status" value="1"/>
</dbReference>
<reference evidence="6" key="1">
    <citation type="submission" date="2020-03" db="EMBL/GenBank/DDBJ databases">
        <title>A high-quality chromosome-level genome assembly of a woody plant with both climbing and erect habits, Rhamnella rubrinervis.</title>
        <authorList>
            <person name="Lu Z."/>
            <person name="Yang Y."/>
            <person name="Zhu X."/>
            <person name="Sun Y."/>
        </authorList>
    </citation>
    <scope>NUCLEOTIDE SEQUENCE</scope>
    <source>
        <strain evidence="6">BYM</strain>
        <tissue evidence="6">Leaf</tissue>
    </source>
</reference>
<evidence type="ECO:0000313" key="7">
    <source>
        <dbReference type="Proteomes" id="UP000796880"/>
    </source>
</evidence>
<organism evidence="6 7">
    <name type="scientific">Rhamnella rubrinervis</name>
    <dbReference type="NCBI Taxonomy" id="2594499"/>
    <lineage>
        <taxon>Eukaryota</taxon>
        <taxon>Viridiplantae</taxon>
        <taxon>Streptophyta</taxon>
        <taxon>Embryophyta</taxon>
        <taxon>Tracheophyta</taxon>
        <taxon>Spermatophyta</taxon>
        <taxon>Magnoliopsida</taxon>
        <taxon>eudicotyledons</taxon>
        <taxon>Gunneridae</taxon>
        <taxon>Pentapetalae</taxon>
        <taxon>rosids</taxon>
        <taxon>fabids</taxon>
        <taxon>Rosales</taxon>
        <taxon>Rhamnaceae</taxon>
        <taxon>rhamnoid group</taxon>
        <taxon>Rhamneae</taxon>
        <taxon>Rhamnella</taxon>
    </lineage>
</organism>
<keyword evidence="7" id="KW-1185">Reference proteome</keyword>